<dbReference type="Pfam" id="PF09523">
    <property type="entry name" value="DUF2390"/>
    <property type="match status" value="1"/>
</dbReference>
<evidence type="ECO:0000313" key="2">
    <source>
        <dbReference type="Proteomes" id="UP000002696"/>
    </source>
</evidence>
<dbReference type="NCBIfam" id="TIGR02444">
    <property type="entry name" value="TIGR02444 family protein"/>
    <property type="match status" value="1"/>
</dbReference>
<evidence type="ECO:0008006" key="3">
    <source>
        <dbReference type="Google" id="ProtNLM"/>
    </source>
</evidence>
<sequence>MSEDAPSRAQAGSDRVASDSAQQALWPWALKAYRAEGVADVCLSLQDVNGQNVPLLLWAAWAATSGRSLDEDTIEAGCDAARAWDRVAVTPLRAMRRTLKLPVPDIDDAARETLRDQVKAVELAAERHLLAGLEALTPTPDGPRRPAIEGLVAVARVWSRVVPRPALIALAERLPA</sequence>
<dbReference type="HOGENOM" id="CLU_119976_0_1_5"/>
<protein>
    <recommendedName>
        <fullName evidence="3">TIGR02444 family protein</fullName>
    </recommendedName>
</protein>
<evidence type="ECO:0000313" key="1">
    <source>
        <dbReference type="EMBL" id="ADL00640.1"/>
    </source>
</evidence>
<accession>D9QFS6</accession>
<organism evidence="1 2">
    <name type="scientific">Brevundimonas subvibrioides (strain ATCC 15264 / DSM 4735 / LMG 14903 / NBRC 16000 / CB 81)</name>
    <name type="common">Caulobacter subvibrioides</name>
    <dbReference type="NCBI Taxonomy" id="633149"/>
    <lineage>
        <taxon>Bacteria</taxon>
        <taxon>Pseudomonadati</taxon>
        <taxon>Pseudomonadota</taxon>
        <taxon>Alphaproteobacteria</taxon>
        <taxon>Caulobacterales</taxon>
        <taxon>Caulobacteraceae</taxon>
        <taxon>Brevundimonas</taxon>
    </lineage>
</organism>
<dbReference type="Proteomes" id="UP000002696">
    <property type="component" value="Chromosome"/>
</dbReference>
<dbReference type="eggNOG" id="COG5589">
    <property type="taxonomic scope" value="Bacteria"/>
</dbReference>
<dbReference type="STRING" id="633149.Bresu_1328"/>
<gene>
    <name evidence="1" type="ordered locus">Bresu_1328</name>
</gene>
<keyword evidence="2" id="KW-1185">Reference proteome</keyword>
<dbReference type="OrthoDB" id="7875767at2"/>
<proteinExistence type="predicted"/>
<dbReference type="RefSeq" id="WP_013268743.1">
    <property type="nucleotide sequence ID" value="NC_014375.1"/>
</dbReference>
<dbReference type="InterPro" id="IPR012659">
    <property type="entry name" value="CHP02444"/>
</dbReference>
<name>D9QFS6_BRESC</name>
<dbReference type="KEGG" id="bsb:Bresu_1328"/>
<dbReference type="EMBL" id="CP002102">
    <property type="protein sequence ID" value="ADL00640.1"/>
    <property type="molecule type" value="Genomic_DNA"/>
</dbReference>
<dbReference type="InParanoid" id="D9QFS6"/>
<reference evidence="2" key="1">
    <citation type="journal article" date="2011" name="J. Bacteriol.">
        <title>Genome sequences of eight morphologically diverse alphaproteobacteria.</title>
        <authorList>
            <consortium name="US DOE Joint Genome Institute"/>
            <person name="Brown P.J."/>
            <person name="Kysela D.T."/>
            <person name="Buechlein A."/>
            <person name="Hemmerich C."/>
            <person name="Brun Y.V."/>
        </authorList>
    </citation>
    <scope>NUCLEOTIDE SEQUENCE [LARGE SCALE GENOMIC DNA]</scope>
    <source>
        <strain evidence="2">ATCC 15264 / DSM 4735 / LMG 14903 / NBRC 16000 / CB 81</strain>
    </source>
</reference>
<dbReference type="AlphaFoldDB" id="D9QFS6"/>
<dbReference type="BioCyc" id="BSUB633149:G1GM8-1322-MONOMER"/>